<dbReference type="Proteomes" id="UP000078550">
    <property type="component" value="Unassembled WGS sequence"/>
</dbReference>
<reference evidence="3 4" key="1">
    <citation type="submission" date="2016-05" db="EMBL/GenBank/DDBJ databases">
        <authorList>
            <person name="Naeem Raeece"/>
        </authorList>
    </citation>
    <scope>NUCLEOTIDE SEQUENCE [LARGE SCALE GENOMIC DNA]</scope>
</reference>
<protein>
    <submittedName>
        <fullName evidence="1">Uncharacterized protein</fullName>
    </submittedName>
</protein>
<keyword evidence="4" id="KW-1185">Reference proteome</keyword>
<accession>A0A1A8YX21</accession>
<dbReference type="AlphaFoldDB" id="A0A1A8YX21"/>
<dbReference type="Proteomes" id="UP000078555">
    <property type="component" value="Unassembled WGS sequence"/>
</dbReference>
<evidence type="ECO:0000313" key="1">
    <source>
        <dbReference type="EMBL" id="SBT36119.1"/>
    </source>
</evidence>
<name>A0A1A8YX21_PLAOA</name>
<evidence type="ECO:0000313" key="2">
    <source>
        <dbReference type="EMBL" id="SBT36475.1"/>
    </source>
</evidence>
<organism evidence="1 4">
    <name type="scientific">Plasmodium ovale wallikeri</name>
    <dbReference type="NCBI Taxonomy" id="864142"/>
    <lineage>
        <taxon>Eukaryota</taxon>
        <taxon>Sar</taxon>
        <taxon>Alveolata</taxon>
        <taxon>Apicomplexa</taxon>
        <taxon>Aconoidasida</taxon>
        <taxon>Haemosporida</taxon>
        <taxon>Plasmodiidae</taxon>
        <taxon>Plasmodium</taxon>
        <taxon>Plasmodium (Plasmodium)</taxon>
    </lineage>
</organism>
<gene>
    <name evidence="1" type="ORF">POVWA1_030850</name>
    <name evidence="2" type="ORF">POVWA2_030440</name>
</gene>
<dbReference type="EMBL" id="FLRD01000089">
    <property type="protein sequence ID" value="SBT36119.1"/>
    <property type="molecule type" value="Genomic_DNA"/>
</dbReference>
<proteinExistence type="predicted"/>
<dbReference type="EMBL" id="FLRE01000117">
    <property type="protein sequence ID" value="SBT36475.1"/>
    <property type="molecule type" value="Genomic_DNA"/>
</dbReference>
<sequence length="79" mass="9171">MLYHATILPQPGHLHNANVHMEKMRGEEKPVGVLYVCVANGSYSPIKRRSPECHYTHTERRQKNPLRAPFLRLQILLVK</sequence>
<reference evidence="1" key="2">
    <citation type="submission" date="2016-05" db="EMBL/GenBank/DDBJ databases">
        <authorList>
            <person name="Lavstsen T."/>
            <person name="Jespersen J.S."/>
        </authorList>
    </citation>
    <scope>NUCLEOTIDE SEQUENCE [LARGE SCALE GENOMIC DNA]</scope>
</reference>
<evidence type="ECO:0000313" key="3">
    <source>
        <dbReference type="Proteomes" id="UP000078550"/>
    </source>
</evidence>
<evidence type="ECO:0000313" key="4">
    <source>
        <dbReference type="Proteomes" id="UP000078555"/>
    </source>
</evidence>